<dbReference type="EMBL" id="CP064787">
    <property type="protein sequence ID" value="QSG06396.1"/>
    <property type="molecule type" value="Genomic_DNA"/>
</dbReference>
<dbReference type="AlphaFoldDB" id="A0A897N7M6"/>
<accession>A0A897N7M6</accession>
<dbReference type="RefSeq" id="WP_229112841.1">
    <property type="nucleotide sequence ID" value="NZ_CP064787.1"/>
</dbReference>
<dbReference type="Proteomes" id="UP000663525">
    <property type="component" value="Chromosome"/>
</dbReference>
<dbReference type="GeneID" id="68855632"/>
<proteinExistence type="predicted"/>
<evidence type="ECO:0000313" key="1">
    <source>
        <dbReference type="EMBL" id="QSG06396.1"/>
    </source>
</evidence>
<sequence>MVHVRIATGAEQPINRDGAVSQYAGEEGDLVGMDATGDWQMADADSGVAVNAIGVLAAPVTDPADFPNEELRVVVESERELVGENRISVVKYGVILENADEDWGFTPGQPVYLAPGGGFTQTAPSGVGDLVQVVGVATDDGEAMFLDVETAYEVVA</sequence>
<organism evidence="1 2">
    <name type="scientific">Halapricum desulfuricans</name>
    <dbReference type="NCBI Taxonomy" id="2841257"/>
    <lineage>
        <taxon>Archaea</taxon>
        <taxon>Methanobacteriati</taxon>
        <taxon>Methanobacteriota</taxon>
        <taxon>Stenosarchaea group</taxon>
        <taxon>Halobacteria</taxon>
        <taxon>Halobacteriales</taxon>
        <taxon>Haloarculaceae</taxon>
        <taxon>Halapricum</taxon>
    </lineage>
</organism>
<evidence type="ECO:0000313" key="2">
    <source>
        <dbReference type="Proteomes" id="UP000663525"/>
    </source>
</evidence>
<gene>
    <name evidence="1" type="ORF">HSR121_2064</name>
</gene>
<protein>
    <submittedName>
        <fullName evidence="1">Uncharacterized protein</fullName>
    </submittedName>
</protein>
<reference evidence="1" key="1">
    <citation type="submission" date="2020-11" db="EMBL/GenBank/DDBJ databases">
        <title>Carbohydrate-dependent, anaerobic sulfur respiration: A novel catabolism in halophilic archaea.</title>
        <authorList>
            <person name="Sorokin D.Y."/>
            <person name="Messina E."/>
            <person name="Smedile F."/>
            <person name="La Cono V."/>
            <person name="Hallsworth J.E."/>
            <person name="Yakimov M.M."/>
        </authorList>
    </citation>
    <scope>NUCLEOTIDE SEQUENCE</scope>
    <source>
        <strain evidence="1">HSR12-1</strain>
    </source>
</reference>
<name>A0A897N7M6_9EURY</name>